<dbReference type="InterPro" id="IPR023424">
    <property type="entry name" value="OadG"/>
</dbReference>
<evidence type="ECO:0000256" key="6">
    <source>
        <dbReference type="ARBA" id="ARBA00022448"/>
    </source>
</evidence>
<evidence type="ECO:0000256" key="9">
    <source>
        <dbReference type="ARBA" id="ARBA00022967"/>
    </source>
</evidence>
<keyword evidence="6 16" id="KW-0813">Transport</keyword>
<dbReference type="Proteomes" id="UP000001036">
    <property type="component" value="Chromosome"/>
</dbReference>
<evidence type="ECO:0000256" key="14">
    <source>
        <dbReference type="ARBA" id="ARBA00023201"/>
    </source>
</evidence>
<protein>
    <recommendedName>
        <fullName evidence="16">Probable oxaloacetate decarboxylase gamma chain</fullName>
        <ecNumber evidence="16">7.2.4.2</ecNumber>
    </recommendedName>
</protein>
<evidence type="ECO:0000256" key="16">
    <source>
        <dbReference type="HAMAP-Rule" id="MF_00404"/>
    </source>
</evidence>
<evidence type="ECO:0000256" key="17">
    <source>
        <dbReference type="RuleBase" id="RU004278"/>
    </source>
</evidence>
<dbReference type="GO" id="GO:0015081">
    <property type="term" value="F:sodium ion transmembrane transporter activity"/>
    <property type="evidence" value="ECO:0007669"/>
    <property type="project" value="UniProtKB-UniRule"/>
</dbReference>
<comment type="catalytic activity">
    <reaction evidence="15 16 17">
        <text>oxaloacetate + 2 Na(+)(in) + H(+) = pyruvate + 2 Na(+)(out) + CO2</text>
        <dbReference type="Rhea" id="RHEA:57724"/>
        <dbReference type="ChEBI" id="CHEBI:15361"/>
        <dbReference type="ChEBI" id="CHEBI:15378"/>
        <dbReference type="ChEBI" id="CHEBI:16452"/>
        <dbReference type="ChEBI" id="CHEBI:16526"/>
        <dbReference type="ChEBI" id="CHEBI:29101"/>
        <dbReference type="EC" id="7.2.4.2"/>
    </reaction>
</comment>
<evidence type="ECO:0000256" key="11">
    <source>
        <dbReference type="ARBA" id="ARBA00023053"/>
    </source>
</evidence>
<dbReference type="OrthoDB" id="5772594at2"/>
<evidence type="ECO:0000313" key="19">
    <source>
        <dbReference type="Proteomes" id="UP000001036"/>
    </source>
</evidence>
<evidence type="ECO:0000256" key="7">
    <source>
        <dbReference type="ARBA" id="ARBA00022475"/>
    </source>
</evidence>
<keyword evidence="12 16" id="KW-0406">Ion transport</keyword>
<gene>
    <name evidence="16" type="primary">oadG</name>
    <name evidence="18" type="ordered locus">CJA_2756</name>
</gene>
<dbReference type="InterPro" id="IPR005899">
    <property type="entry name" value="Na_pump_deCOase"/>
</dbReference>
<dbReference type="NCBIfam" id="TIGR01195">
    <property type="entry name" value="oadG_fam"/>
    <property type="match status" value="1"/>
</dbReference>
<dbReference type="eggNOG" id="COG3630">
    <property type="taxonomic scope" value="Bacteria"/>
</dbReference>
<evidence type="ECO:0000256" key="13">
    <source>
        <dbReference type="ARBA" id="ARBA00023136"/>
    </source>
</evidence>
<keyword evidence="11 16" id="KW-0915">Sodium</keyword>
<evidence type="ECO:0000256" key="10">
    <source>
        <dbReference type="ARBA" id="ARBA00022989"/>
    </source>
</evidence>
<keyword evidence="7 16" id="KW-1003">Cell membrane</keyword>
<dbReference type="EMBL" id="CP000934">
    <property type="protein sequence ID" value="ACE83083.1"/>
    <property type="molecule type" value="Genomic_DNA"/>
</dbReference>
<dbReference type="GO" id="GO:0008948">
    <property type="term" value="F:oxaloacetate decarboxylase activity"/>
    <property type="evidence" value="ECO:0007669"/>
    <property type="project" value="UniProtKB-UniRule"/>
</dbReference>
<organism evidence="18 19">
    <name type="scientific">Cellvibrio japonicus (strain Ueda107)</name>
    <name type="common">Pseudomonas fluorescens subsp. cellulosa</name>
    <dbReference type="NCBI Taxonomy" id="498211"/>
    <lineage>
        <taxon>Bacteria</taxon>
        <taxon>Pseudomonadati</taxon>
        <taxon>Pseudomonadota</taxon>
        <taxon>Gammaproteobacteria</taxon>
        <taxon>Cellvibrionales</taxon>
        <taxon>Cellvibrionaceae</taxon>
        <taxon>Cellvibrio</taxon>
    </lineage>
</organism>
<sequence length="83" mass="9352">MQDLLLEQGLELLVYGMGTVFVFLILLVYAVNLMSWIIATYFPEPEPQVAPHPKPNIAQHPVDETTLAVIKAAIRQHRDKLQG</sequence>
<keyword evidence="13 16" id="KW-0472">Membrane</keyword>
<dbReference type="EC" id="7.2.4.2" evidence="16"/>
<dbReference type="Pfam" id="PF04277">
    <property type="entry name" value="OAD_gamma"/>
    <property type="match status" value="1"/>
</dbReference>
<keyword evidence="18" id="KW-0456">Lyase</keyword>
<accession>B3PBI9</accession>
<dbReference type="KEGG" id="cja:CJA_2756"/>
<evidence type="ECO:0000256" key="3">
    <source>
        <dbReference type="ARBA" id="ARBA00004162"/>
    </source>
</evidence>
<dbReference type="HOGENOM" id="CLU_168750_3_1_6"/>
<evidence type="ECO:0000256" key="4">
    <source>
        <dbReference type="ARBA" id="ARBA00005844"/>
    </source>
</evidence>
<dbReference type="AlphaFoldDB" id="B3PBI9"/>
<keyword evidence="8 16" id="KW-0812">Transmembrane</keyword>
<keyword evidence="9 16" id="KW-1278">Translocase</keyword>
<dbReference type="RefSeq" id="WP_012488350.1">
    <property type="nucleotide sequence ID" value="NC_010995.1"/>
</dbReference>
<evidence type="ECO:0000256" key="2">
    <source>
        <dbReference type="ARBA" id="ARBA00003002"/>
    </source>
</evidence>
<evidence type="ECO:0000256" key="1">
    <source>
        <dbReference type="ARBA" id="ARBA00001959"/>
    </source>
</evidence>
<dbReference type="HAMAP" id="MF_00404">
    <property type="entry name" value="OadG"/>
    <property type="match status" value="1"/>
</dbReference>
<evidence type="ECO:0000256" key="8">
    <source>
        <dbReference type="ARBA" id="ARBA00022692"/>
    </source>
</evidence>
<name>B3PBI9_CELJU</name>
<evidence type="ECO:0000313" key="18">
    <source>
        <dbReference type="EMBL" id="ACE83083.1"/>
    </source>
</evidence>
<keyword evidence="19" id="KW-1185">Reference proteome</keyword>
<evidence type="ECO:0000256" key="12">
    <source>
        <dbReference type="ARBA" id="ARBA00023065"/>
    </source>
</evidence>
<comment type="function">
    <text evidence="2 16 17">Catalyzes the decarboxylation of oxaloacetate coupled to Na(+) translocation.</text>
</comment>
<reference evidence="18 19" key="1">
    <citation type="journal article" date="2008" name="J. Bacteriol.">
        <title>Insights into plant cell wall degradation from the genome sequence of the soil bacterium Cellvibrio japonicus.</title>
        <authorList>
            <person name="Deboy R.T."/>
            <person name="Mongodin E.F."/>
            <person name="Fouts D.E."/>
            <person name="Tailford L.E."/>
            <person name="Khouri H."/>
            <person name="Emerson J.B."/>
            <person name="Mohamoud Y."/>
            <person name="Watkins K."/>
            <person name="Henrissat B."/>
            <person name="Gilbert H.J."/>
            <person name="Nelson K.E."/>
        </authorList>
    </citation>
    <scope>NUCLEOTIDE SEQUENCE [LARGE SCALE GENOMIC DNA]</scope>
    <source>
        <strain evidence="18 19">Ueda107</strain>
    </source>
</reference>
<feature type="transmembrane region" description="Helical" evidence="16 17">
    <location>
        <begin position="12"/>
        <end position="31"/>
    </location>
</feature>
<keyword evidence="14 16" id="KW-0739">Sodium transport</keyword>
<dbReference type="GO" id="GO:0015451">
    <property type="term" value="F:decarboxylation-driven active transmembrane transporter activity"/>
    <property type="evidence" value="ECO:0007669"/>
    <property type="project" value="UniProtKB-EC"/>
</dbReference>
<dbReference type="GO" id="GO:0036376">
    <property type="term" value="P:sodium ion export across plasma membrane"/>
    <property type="evidence" value="ECO:0007669"/>
    <property type="project" value="InterPro"/>
</dbReference>
<proteinExistence type="inferred from homology"/>
<comment type="subunit">
    <text evidence="5 16">Heterotrimer of an alpha, a beta and a gamma subunit.</text>
</comment>
<comment type="cofactor">
    <cofactor evidence="1 16 17">
        <name>Na(+)</name>
        <dbReference type="ChEBI" id="CHEBI:29101"/>
    </cofactor>
</comment>
<keyword evidence="10 16" id="KW-1133">Transmembrane helix</keyword>
<evidence type="ECO:0000256" key="5">
    <source>
        <dbReference type="ARBA" id="ARBA00011869"/>
    </source>
</evidence>
<comment type="subcellular location">
    <subcellularLocation>
        <location evidence="3 16 17">Cell membrane</location>
        <topology evidence="3 16 17">Single-pass membrane protein</topology>
    </subcellularLocation>
</comment>
<dbReference type="STRING" id="498211.CJA_2756"/>
<dbReference type="GO" id="GO:0005886">
    <property type="term" value="C:plasma membrane"/>
    <property type="evidence" value="ECO:0007669"/>
    <property type="project" value="UniProtKB-SubCell"/>
</dbReference>
<comment type="similarity">
    <text evidence="4 16 17">Belongs to the OadG family.</text>
</comment>
<evidence type="ECO:0000256" key="15">
    <source>
        <dbReference type="ARBA" id="ARBA00048176"/>
    </source>
</evidence>